<keyword evidence="3 11" id="KW-0227">DNA damage</keyword>
<keyword evidence="7 11" id="KW-0067">ATP-binding</keyword>
<keyword evidence="8 11" id="KW-0346">Stress response</keyword>
<name>A0ABR7NT86_9FIRM</name>
<keyword evidence="4 13" id="KW-0863">Zinc-finger</keyword>
<dbReference type="PRINTS" id="PR01874">
    <property type="entry name" value="DNAREPAIRADA"/>
</dbReference>
<proteinExistence type="inferred from homology"/>
<gene>
    <name evidence="11 15" type="primary">radA</name>
    <name evidence="15" type="ORF">H8708_08840</name>
</gene>
<sequence length="478" mass="52001">MAKAKTGTVFFCKECGYESGKWMGQCPACKEWNTFVEEPVVSERRSQGAERVRVPGRGTAPVHISDISLEEQDRTATGFGELDRVLGSGIVRGSLVLVGGDPGIGKSTLLLQVCRNLSMVGKKVLYISGEESLKQIKMRANRIGTITGELLFLCETNLDLVRGAIENEKPDVVIIDSIQTMYREDISSAPGSVSQVRESTNLLMQTAKGLGITIFIVGHVTKEGVVAGPRVLEHMVDTVLYFEGDRNDSYRILRAVKNRFGSTNEIGVFEMQEKGLEEVKNPSEMLISGRPREASGAVVACSLEGTRPILLEVQALVTASSFGMARRTANGVDYNRINILLAILEKRCGYAMSRYDAYVNIAGGMKMNEPALDLAVVMALVSSFKNREVDPGMLIFGEVGLSGEVRAVSQAGQRVAEAVKMGFTACVLPRANLEKLRGEKRIRLIGVENVREAIEGVFSSSPASHTDELPFQSVPSRT</sequence>
<evidence type="ECO:0000256" key="10">
    <source>
        <dbReference type="ARBA" id="ARBA00023204"/>
    </source>
</evidence>
<evidence type="ECO:0000256" key="6">
    <source>
        <dbReference type="ARBA" id="ARBA00022833"/>
    </source>
</evidence>
<dbReference type="PROSITE" id="PS50162">
    <property type="entry name" value="RECA_2"/>
    <property type="match status" value="1"/>
</dbReference>
<feature type="domain" description="RecA family profile 1" evidence="14">
    <location>
        <begin position="71"/>
        <end position="220"/>
    </location>
</feature>
<keyword evidence="6 13" id="KW-0862">Zinc</keyword>
<dbReference type="InterPro" id="IPR041166">
    <property type="entry name" value="Rubredoxin_2"/>
</dbReference>
<dbReference type="Proteomes" id="UP000647491">
    <property type="component" value="Unassembled WGS sequence"/>
</dbReference>
<dbReference type="Pfam" id="PF18073">
    <property type="entry name" value="Zn_ribbon_LapB"/>
    <property type="match status" value="1"/>
</dbReference>
<evidence type="ECO:0000313" key="15">
    <source>
        <dbReference type="EMBL" id="MBC8599332.1"/>
    </source>
</evidence>
<dbReference type="CDD" id="cd01121">
    <property type="entry name" value="RadA_SMS_N"/>
    <property type="match status" value="1"/>
</dbReference>
<comment type="caution">
    <text evidence="15">The sequence shown here is derived from an EMBL/GenBank/DDBJ whole genome shotgun (WGS) entry which is preliminary data.</text>
</comment>
<evidence type="ECO:0000259" key="14">
    <source>
        <dbReference type="PROSITE" id="PS50162"/>
    </source>
</evidence>
<dbReference type="SMART" id="SM00382">
    <property type="entry name" value="AAA"/>
    <property type="match status" value="1"/>
</dbReference>
<keyword evidence="5" id="KW-0378">Hydrolase</keyword>
<dbReference type="RefSeq" id="WP_262427608.1">
    <property type="nucleotide sequence ID" value="NZ_JACRTJ010000018.1"/>
</dbReference>
<evidence type="ECO:0000256" key="9">
    <source>
        <dbReference type="ARBA" id="ARBA00023125"/>
    </source>
</evidence>
<accession>A0ABR7NT86</accession>
<comment type="domain">
    <text evidence="11">The middle region has homology to RecA with ATPase motifs including the RadA KNRFG motif, while the C-terminus is homologous to Lon protease.</text>
</comment>
<dbReference type="InterPro" id="IPR020588">
    <property type="entry name" value="RecA_ATP-bd"/>
</dbReference>
<feature type="region of interest" description="Lon-protease-like" evidence="11">
    <location>
        <begin position="356"/>
        <end position="478"/>
    </location>
</feature>
<evidence type="ECO:0000256" key="1">
    <source>
        <dbReference type="ARBA" id="ARBA00022723"/>
    </source>
</evidence>
<evidence type="ECO:0000313" key="16">
    <source>
        <dbReference type="Proteomes" id="UP000647491"/>
    </source>
</evidence>
<dbReference type="PANTHER" id="PTHR32472:SF10">
    <property type="entry name" value="DNA REPAIR PROTEIN RADA-LIKE PROTEIN"/>
    <property type="match status" value="1"/>
</dbReference>
<keyword evidence="16" id="KW-1185">Reference proteome</keyword>
<evidence type="ECO:0000256" key="8">
    <source>
        <dbReference type="ARBA" id="ARBA00023016"/>
    </source>
</evidence>
<dbReference type="NCBIfam" id="TIGR00416">
    <property type="entry name" value="sms"/>
    <property type="match status" value="1"/>
</dbReference>
<dbReference type="Pfam" id="PF13481">
    <property type="entry name" value="AAA_25"/>
    <property type="match status" value="1"/>
</dbReference>
<dbReference type="InterPro" id="IPR027417">
    <property type="entry name" value="P-loop_NTPase"/>
</dbReference>
<comment type="function">
    <text evidence="11">Plays a role in repairing double-strand DNA breaks, probably involving stabilizing or processing branched DNA or blocked replication forks.</text>
</comment>
<dbReference type="InterPro" id="IPR003593">
    <property type="entry name" value="AAA+_ATPase"/>
</dbReference>
<keyword evidence="2 11" id="KW-0547">Nucleotide-binding</keyword>
<evidence type="ECO:0000256" key="7">
    <source>
        <dbReference type="ARBA" id="ARBA00022840"/>
    </source>
</evidence>
<feature type="binding site" evidence="11">
    <location>
        <begin position="100"/>
        <end position="107"/>
    </location>
    <ligand>
        <name>ATP</name>
        <dbReference type="ChEBI" id="CHEBI:30616"/>
    </ligand>
</feature>
<evidence type="ECO:0000256" key="11">
    <source>
        <dbReference type="HAMAP-Rule" id="MF_01498"/>
    </source>
</evidence>
<feature type="short sequence motif" description="RadA KNRFG motif" evidence="11">
    <location>
        <begin position="257"/>
        <end position="261"/>
    </location>
</feature>
<dbReference type="SUPFAM" id="SSF52540">
    <property type="entry name" value="P-loop containing nucleoside triphosphate hydrolases"/>
    <property type="match status" value="1"/>
</dbReference>
<evidence type="ECO:0000256" key="5">
    <source>
        <dbReference type="ARBA" id="ARBA00022801"/>
    </source>
</evidence>
<dbReference type="EMBL" id="JACRTJ010000018">
    <property type="protein sequence ID" value="MBC8599332.1"/>
    <property type="molecule type" value="Genomic_DNA"/>
</dbReference>
<protein>
    <recommendedName>
        <fullName evidence="11 12">DNA repair protein RadA</fullName>
    </recommendedName>
</protein>
<keyword evidence="9 11" id="KW-0238">DNA-binding</keyword>
<organism evidence="15 16">
    <name type="scientific">Enterocloster hominis</name>
    <name type="common">ex Liu et al. 2021</name>
    <dbReference type="NCBI Taxonomy" id="2763663"/>
    <lineage>
        <taxon>Bacteria</taxon>
        <taxon>Bacillati</taxon>
        <taxon>Bacillota</taxon>
        <taxon>Clostridia</taxon>
        <taxon>Lachnospirales</taxon>
        <taxon>Lachnospiraceae</taxon>
        <taxon>Enterocloster</taxon>
    </lineage>
</organism>
<dbReference type="HAMAP" id="MF_01498">
    <property type="entry name" value="RadA_bact"/>
    <property type="match status" value="1"/>
</dbReference>
<evidence type="ECO:0000256" key="13">
    <source>
        <dbReference type="RuleBase" id="RU003555"/>
    </source>
</evidence>
<comment type="similarity">
    <text evidence="11 13">Belongs to the RecA family. RadA subfamily.</text>
</comment>
<dbReference type="InterPro" id="IPR004504">
    <property type="entry name" value="DNA_repair_RadA"/>
</dbReference>
<dbReference type="Gene3D" id="3.30.230.10">
    <property type="match status" value="1"/>
</dbReference>
<evidence type="ECO:0000256" key="4">
    <source>
        <dbReference type="ARBA" id="ARBA00022771"/>
    </source>
</evidence>
<dbReference type="Gene3D" id="3.40.50.300">
    <property type="entry name" value="P-loop containing nucleotide triphosphate hydrolases"/>
    <property type="match status" value="1"/>
</dbReference>
<reference evidence="15 16" key="1">
    <citation type="submission" date="2020-08" db="EMBL/GenBank/DDBJ databases">
        <title>Genome public.</title>
        <authorList>
            <person name="Liu C."/>
            <person name="Sun Q."/>
        </authorList>
    </citation>
    <scope>NUCLEOTIDE SEQUENCE [LARGE SCALE GENOMIC DNA]</scope>
    <source>
        <strain evidence="15 16">BX10</strain>
    </source>
</reference>
<dbReference type="Pfam" id="PF13541">
    <property type="entry name" value="ChlI"/>
    <property type="match status" value="1"/>
</dbReference>
<dbReference type="InterPro" id="IPR020568">
    <property type="entry name" value="Ribosomal_Su5_D2-typ_SF"/>
</dbReference>
<dbReference type="PANTHER" id="PTHR32472">
    <property type="entry name" value="DNA REPAIR PROTEIN RADA"/>
    <property type="match status" value="1"/>
</dbReference>
<keyword evidence="1 11" id="KW-0479">Metal-binding</keyword>
<evidence type="ECO:0000256" key="3">
    <source>
        <dbReference type="ARBA" id="ARBA00022763"/>
    </source>
</evidence>
<keyword evidence="10 11" id="KW-0234">DNA repair</keyword>
<evidence type="ECO:0000256" key="2">
    <source>
        <dbReference type="ARBA" id="ARBA00022741"/>
    </source>
</evidence>
<evidence type="ECO:0000256" key="12">
    <source>
        <dbReference type="NCBIfam" id="TIGR00416"/>
    </source>
</evidence>
<dbReference type="InterPro" id="IPR014721">
    <property type="entry name" value="Ribsml_uS5_D2-typ_fold_subgr"/>
</dbReference>
<comment type="function">
    <text evidence="13">DNA-dependent ATPase involved in processing of recombination intermediates, plays a role in repairing DNA breaks. Stimulates the branch migration of RecA-mediated strand transfer reactions, allowing the 3' invading strand to extend heteroduplex DNA faster. Binds ssDNA in the presence of ADP but not other nucleotides, has ATPase activity that is stimulated by ssDNA and various branched DNA structures, but inhibited by SSB. Does not have RecA's homology-searching function.</text>
</comment>
<dbReference type="SUPFAM" id="SSF54211">
    <property type="entry name" value="Ribosomal protein S5 domain 2-like"/>
    <property type="match status" value="1"/>
</dbReference>